<dbReference type="EMBL" id="AGUE01000249">
    <property type="protein sequence ID" value="EHK96437.1"/>
    <property type="molecule type" value="Genomic_DNA"/>
</dbReference>
<organism evidence="1 2">
    <name type="scientific">Glarea lozoyensis (strain ATCC 74030 / MF5533)</name>
    <dbReference type="NCBI Taxonomy" id="1104152"/>
    <lineage>
        <taxon>Eukaryota</taxon>
        <taxon>Fungi</taxon>
        <taxon>Dikarya</taxon>
        <taxon>Ascomycota</taxon>
        <taxon>Pezizomycotina</taxon>
        <taxon>Leotiomycetes</taxon>
        <taxon>Helotiales</taxon>
        <taxon>Helotiaceae</taxon>
        <taxon>Glarea</taxon>
    </lineage>
</organism>
<dbReference type="HOGENOM" id="CLU_3224707_0_0_1"/>
<reference evidence="1 2" key="1">
    <citation type="journal article" date="2012" name="Eukaryot. Cell">
        <title>Genome sequence of the fungus Glarea lozoyensis: the first genome sequence of a species from the Helotiaceae family.</title>
        <authorList>
            <person name="Youssar L."/>
            <person name="Gruening B.A."/>
            <person name="Erxleben A."/>
            <person name="Guenther S."/>
            <person name="Huettel W."/>
        </authorList>
    </citation>
    <scope>NUCLEOTIDE SEQUENCE [LARGE SCALE GENOMIC DNA]</scope>
    <source>
        <strain evidence="2">ATCC 74030 / MF5533</strain>
    </source>
</reference>
<protein>
    <submittedName>
        <fullName evidence="1">Uncharacterized protein</fullName>
    </submittedName>
</protein>
<dbReference type="AlphaFoldDB" id="H0EYD2"/>
<evidence type="ECO:0000313" key="2">
    <source>
        <dbReference type="Proteomes" id="UP000005446"/>
    </source>
</evidence>
<evidence type="ECO:0000313" key="1">
    <source>
        <dbReference type="EMBL" id="EHK96437.1"/>
    </source>
</evidence>
<proteinExistence type="predicted"/>
<comment type="caution">
    <text evidence="1">The sequence shown here is derived from an EMBL/GenBank/DDBJ whole genome shotgun (WGS) entry which is preliminary data.</text>
</comment>
<dbReference type="Proteomes" id="UP000005446">
    <property type="component" value="Unassembled WGS sequence"/>
</dbReference>
<keyword evidence="2" id="KW-1185">Reference proteome</keyword>
<accession>H0EYD2</accession>
<gene>
    <name evidence="1" type="ORF">M7I_7831</name>
</gene>
<name>H0EYD2_GLAL7</name>
<dbReference type="InParanoid" id="H0EYD2"/>
<sequence length="44" mass="5253">MQSRLLETPMRTMTESNKDRLPIAQSHYWLSKSVRVDNFIDRNS</sequence>